<dbReference type="CDD" id="cd03877">
    <property type="entry name" value="M28_like"/>
    <property type="match status" value="1"/>
</dbReference>
<dbReference type="Proteomes" id="UP000184164">
    <property type="component" value="Unassembled WGS sequence"/>
</dbReference>
<dbReference type="Gene3D" id="3.40.630.10">
    <property type="entry name" value="Zn peptidases"/>
    <property type="match status" value="1"/>
</dbReference>
<dbReference type="InterPro" id="IPR045175">
    <property type="entry name" value="M28_fam"/>
</dbReference>
<feature type="signal peptide" evidence="1">
    <location>
        <begin position="1"/>
        <end position="24"/>
    </location>
</feature>
<keyword evidence="3" id="KW-0378">Hydrolase</keyword>
<dbReference type="InterPro" id="IPR007484">
    <property type="entry name" value="Peptidase_M28"/>
</dbReference>
<keyword evidence="1" id="KW-0732">Signal</keyword>
<evidence type="ECO:0000313" key="3">
    <source>
        <dbReference type="EMBL" id="SHF77914.1"/>
    </source>
</evidence>
<keyword evidence="3" id="KW-0645">Protease</keyword>
<evidence type="ECO:0000256" key="1">
    <source>
        <dbReference type="SAM" id="SignalP"/>
    </source>
</evidence>
<dbReference type="GO" id="GO:0004180">
    <property type="term" value="F:carboxypeptidase activity"/>
    <property type="evidence" value="ECO:0007669"/>
    <property type="project" value="UniProtKB-KW"/>
</dbReference>
<dbReference type="PANTHER" id="PTHR12147">
    <property type="entry name" value="METALLOPEPTIDASE M28 FAMILY MEMBER"/>
    <property type="match status" value="1"/>
</dbReference>
<proteinExistence type="predicted"/>
<dbReference type="STRING" id="1484053.SAMN05444274_10913"/>
<dbReference type="GO" id="GO:0006508">
    <property type="term" value="P:proteolysis"/>
    <property type="evidence" value="ECO:0007669"/>
    <property type="project" value="InterPro"/>
</dbReference>
<name>A0A1M5EFJ8_9BACT</name>
<dbReference type="PANTHER" id="PTHR12147:SF26">
    <property type="entry name" value="PEPTIDASE M28 DOMAIN-CONTAINING PROTEIN"/>
    <property type="match status" value="1"/>
</dbReference>
<dbReference type="EMBL" id="FQUM01000009">
    <property type="protein sequence ID" value="SHF77914.1"/>
    <property type="molecule type" value="Genomic_DNA"/>
</dbReference>
<dbReference type="Pfam" id="PF04389">
    <property type="entry name" value="Peptidase_M28"/>
    <property type="match status" value="1"/>
</dbReference>
<dbReference type="AlphaFoldDB" id="A0A1M5EFJ8"/>
<accession>A0A1M5EFJ8</accession>
<dbReference type="GO" id="GO:0008235">
    <property type="term" value="F:metalloexopeptidase activity"/>
    <property type="evidence" value="ECO:0007669"/>
    <property type="project" value="InterPro"/>
</dbReference>
<dbReference type="SUPFAM" id="SSF53187">
    <property type="entry name" value="Zn-dependent exopeptidases"/>
    <property type="match status" value="1"/>
</dbReference>
<evidence type="ECO:0000259" key="2">
    <source>
        <dbReference type="Pfam" id="PF04389"/>
    </source>
</evidence>
<feature type="domain" description="Peptidase M28" evidence="2">
    <location>
        <begin position="291"/>
        <end position="502"/>
    </location>
</feature>
<reference evidence="3 4" key="1">
    <citation type="submission" date="2016-11" db="EMBL/GenBank/DDBJ databases">
        <authorList>
            <person name="Jaros S."/>
            <person name="Januszkiewicz K."/>
            <person name="Wedrychowicz H."/>
        </authorList>
    </citation>
    <scope>NUCLEOTIDE SEQUENCE [LARGE SCALE GENOMIC DNA]</scope>
    <source>
        <strain evidence="3 4">DSM 26910</strain>
    </source>
</reference>
<dbReference type="OrthoDB" id="9764939at2"/>
<feature type="chain" id="PRO_5013290916" evidence="1">
    <location>
        <begin position="25"/>
        <end position="512"/>
    </location>
</feature>
<gene>
    <name evidence="3" type="ORF">SAMN05444274_10913</name>
</gene>
<protein>
    <submittedName>
        <fullName evidence="3">Zn-dependent amino-or carboxypeptidase, M28 family</fullName>
    </submittedName>
</protein>
<evidence type="ECO:0000313" key="4">
    <source>
        <dbReference type="Proteomes" id="UP000184164"/>
    </source>
</evidence>
<organism evidence="3 4">
    <name type="scientific">Mariniphaga anaerophila</name>
    <dbReference type="NCBI Taxonomy" id="1484053"/>
    <lineage>
        <taxon>Bacteria</taxon>
        <taxon>Pseudomonadati</taxon>
        <taxon>Bacteroidota</taxon>
        <taxon>Bacteroidia</taxon>
        <taxon>Marinilabiliales</taxon>
        <taxon>Prolixibacteraceae</taxon>
        <taxon>Mariniphaga</taxon>
    </lineage>
</organism>
<keyword evidence="4" id="KW-1185">Reference proteome</keyword>
<sequence>MKRCKYLFLFTISLLLFCSGFSQNLELPRISKSKLKEHVEFLAADSLQGRSFAGNSRALDVAADYLEEEIGQMGLHFEGNSYSQQFELFVSERDEENSLLKVVFQGKEQVFGSDDFFVVNQKAKEVRVDGKPFVAGFGLNTDNSNYDSVSSSVLKDRVVLVSVGTPESFAGTSPSYWDNKLEKDKTDLVFDAGARTVILVTGVRDRNDEIFREIAQWANQRKYSLDKNVSEDEITLVIAKPRVADAILGGKGRWKKALRKTVRKESVVPVESAGDIRLSSVRKVDELEGRNVIGIVEGTDSVLRNECVVFMAHYDHLGVTKTGEIFNGADDNASGTSTLLEVARAFSVSKEKPKRSIVFLWVTAEEVGLIGSEFYSRNPVFPMKSTVACVNLDMVGRVYEPRDSVWNHSPKVVKPFHEIYALVNNFDPSLPEITGSACERLELTPDFSLPENFFYSSDHYNFHRNEVPILNLSTGYTADYHLPTDDVERINFDKMKKVAELCYLVGWQLANR</sequence>
<keyword evidence="3" id="KW-0121">Carboxypeptidase</keyword>